<dbReference type="PANTHER" id="PTHR44196:SF2">
    <property type="entry name" value="SHORT-CHAIN DEHYDROGENASE-RELATED"/>
    <property type="match status" value="1"/>
</dbReference>
<comment type="caution">
    <text evidence="4">The sequence shown here is derived from an EMBL/GenBank/DDBJ whole genome shotgun (WGS) entry which is preliminary data.</text>
</comment>
<dbReference type="eggNOG" id="COG0300">
    <property type="taxonomic scope" value="Bacteria"/>
</dbReference>
<dbReference type="Proteomes" id="UP000013167">
    <property type="component" value="Unassembled WGS sequence"/>
</dbReference>
<dbReference type="PRINTS" id="PR00080">
    <property type="entry name" value="SDRFAMILY"/>
</dbReference>
<organism evidence="4 5">
    <name type="scientific">Phycicoccus elongatus Lp2</name>
    <dbReference type="NCBI Taxonomy" id="1193181"/>
    <lineage>
        <taxon>Bacteria</taxon>
        <taxon>Bacillati</taxon>
        <taxon>Actinomycetota</taxon>
        <taxon>Actinomycetes</taxon>
        <taxon>Micrococcales</taxon>
        <taxon>Intrasporangiaceae</taxon>
        <taxon>Phycicoccus</taxon>
    </lineage>
</organism>
<evidence type="ECO:0000256" key="3">
    <source>
        <dbReference type="RuleBase" id="RU000363"/>
    </source>
</evidence>
<dbReference type="CDD" id="cd05233">
    <property type="entry name" value="SDR_c"/>
    <property type="match status" value="1"/>
</dbReference>
<sequence>MTTALVTGATAGIGKEFAIQLAARGHDLVLVARDVERLEELAAELRGQRGVQVEILPADLSDAAATRRVADRLADENAPVEILVNNAGFGMKKSFLVNDLEAEEGMLDVLVRAVLVLSHAAGRAMKARGHGQIINVSSVAGWLASGTYSAAKSWVTVFSEGLAGELAGSGVTVTALCPGFVRTEFHARAKIRDDAFPDAMWLDAPTLVRDCLADVEAGKVISVPSVTYKALSTLLKVVPRRFVRSGGVVTRHRPPAR</sequence>
<gene>
    <name evidence="4" type="ORF">BN10_800007</name>
</gene>
<dbReference type="HOGENOM" id="CLU_010194_2_1_11"/>
<keyword evidence="5" id="KW-1185">Reference proteome</keyword>
<dbReference type="EMBL" id="CAIZ01000153">
    <property type="protein sequence ID" value="CCH71103.1"/>
    <property type="molecule type" value="Genomic_DNA"/>
</dbReference>
<name>N0E2D5_9MICO</name>
<protein>
    <submittedName>
        <fullName evidence="4">Short chain dehydrogenase</fullName>
    </submittedName>
</protein>
<dbReference type="STRING" id="1193181.BN10_800007"/>
<dbReference type="PRINTS" id="PR00081">
    <property type="entry name" value="GDHRDH"/>
</dbReference>
<evidence type="ECO:0000313" key="4">
    <source>
        <dbReference type="EMBL" id="CCH71103.1"/>
    </source>
</evidence>
<dbReference type="SUPFAM" id="SSF51735">
    <property type="entry name" value="NAD(P)-binding Rossmann-fold domains"/>
    <property type="match status" value="1"/>
</dbReference>
<dbReference type="AlphaFoldDB" id="N0E2D5"/>
<dbReference type="OrthoDB" id="9797538at2"/>
<dbReference type="Pfam" id="PF00106">
    <property type="entry name" value="adh_short"/>
    <property type="match status" value="1"/>
</dbReference>
<dbReference type="InterPro" id="IPR002347">
    <property type="entry name" value="SDR_fam"/>
</dbReference>
<evidence type="ECO:0000313" key="5">
    <source>
        <dbReference type="Proteomes" id="UP000013167"/>
    </source>
</evidence>
<proteinExistence type="inferred from homology"/>
<dbReference type="RefSeq" id="WP_010850935.1">
    <property type="nucleotide sequence ID" value="NZ_HF570956.1"/>
</dbReference>
<accession>N0E2D5</accession>
<evidence type="ECO:0000256" key="2">
    <source>
        <dbReference type="ARBA" id="ARBA00023002"/>
    </source>
</evidence>
<dbReference type="InterPro" id="IPR036291">
    <property type="entry name" value="NAD(P)-bd_dom_sf"/>
</dbReference>
<dbReference type="PANTHER" id="PTHR44196">
    <property type="entry name" value="DEHYDROGENASE/REDUCTASE SDR FAMILY MEMBER 7B"/>
    <property type="match status" value="1"/>
</dbReference>
<dbReference type="PIRSF" id="PIRSF000126">
    <property type="entry name" value="11-beta-HSD1"/>
    <property type="match status" value="1"/>
</dbReference>
<comment type="similarity">
    <text evidence="1 3">Belongs to the short-chain dehydrogenases/reductases (SDR) family.</text>
</comment>
<dbReference type="GO" id="GO:0016491">
    <property type="term" value="F:oxidoreductase activity"/>
    <property type="evidence" value="ECO:0007669"/>
    <property type="project" value="UniProtKB-KW"/>
</dbReference>
<keyword evidence="2" id="KW-0560">Oxidoreductase</keyword>
<reference evidence="4 5" key="1">
    <citation type="journal article" date="2013" name="ISME J.">
        <title>A metabolic model for members of the genus Tetrasphaera involved in enhanced biological phosphorus removal.</title>
        <authorList>
            <person name="Kristiansen R."/>
            <person name="Nguyen H.T.T."/>
            <person name="Saunders A.M."/>
            <person name="Nielsen J.L."/>
            <person name="Wimmer R."/>
            <person name="Le V.Q."/>
            <person name="McIlroy S.J."/>
            <person name="Petrovski S."/>
            <person name="Seviour R.J."/>
            <person name="Calteau A."/>
            <person name="Nielsen K.L."/>
            <person name="Nielsen P.H."/>
        </authorList>
    </citation>
    <scope>NUCLEOTIDE SEQUENCE [LARGE SCALE GENOMIC DNA]</scope>
    <source>
        <strain evidence="4 5">Lp2</strain>
    </source>
</reference>
<evidence type="ECO:0000256" key="1">
    <source>
        <dbReference type="ARBA" id="ARBA00006484"/>
    </source>
</evidence>
<dbReference type="Gene3D" id="3.40.50.720">
    <property type="entry name" value="NAD(P)-binding Rossmann-like Domain"/>
    <property type="match status" value="1"/>
</dbReference>
<dbReference type="GO" id="GO:0016020">
    <property type="term" value="C:membrane"/>
    <property type="evidence" value="ECO:0007669"/>
    <property type="project" value="TreeGrafter"/>
</dbReference>